<evidence type="ECO:0000313" key="6">
    <source>
        <dbReference type="EMBL" id="KAJ5241974.1"/>
    </source>
</evidence>
<feature type="region of interest" description="Disordered" evidence="3">
    <location>
        <begin position="137"/>
        <end position="164"/>
    </location>
</feature>
<accession>A0A9W9TV94</accession>
<dbReference type="GeneID" id="81378388"/>
<proteinExistence type="predicted"/>
<feature type="transmembrane region" description="Helical" evidence="4">
    <location>
        <begin position="172"/>
        <end position="195"/>
    </location>
</feature>
<dbReference type="OrthoDB" id="5340910at2759"/>
<dbReference type="SMART" id="SM00326">
    <property type="entry name" value="SH3"/>
    <property type="match status" value="1"/>
</dbReference>
<dbReference type="InterPro" id="IPR001452">
    <property type="entry name" value="SH3_domain"/>
</dbReference>
<feature type="compositionally biased region" description="Low complexity" evidence="3">
    <location>
        <begin position="510"/>
        <end position="525"/>
    </location>
</feature>
<evidence type="ECO:0000256" key="3">
    <source>
        <dbReference type="SAM" id="MobiDB-lite"/>
    </source>
</evidence>
<feature type="domain" description="SH3" evidence="5">
    <location>
        <begin position="438"/>
        <end position="500"/>
    </location>
</feature>
<feature type="compositionally biased region" description="Low complexity" evidence="3">
    <location>
        <begin position="154"/>
        <end position="164"/>
    </location>
</feature>
<feature type="region of interest" description="Disordered" evidence="3">
    <location>
        <begin position="510"/>
        <end position="550"/>
    </location>
</feature>
<dbReference type="EMBL" id="JAPQKT010000001">
    <property type="protein sequence ID" value="KAJ5241974.1"/>
    <property type="molecule type" value="Genomic_DNA"/>
</dbReference>
<feature type="compositionally biased region" description="Low complexity" evidence="3">
    <location>
        <begin position="137"/>
        <end position="147"/>
    </location>
</feature>
<gene>
    <name evidence="6" type="ORF">N7469_000301</name>
</gene>
<evidence type="ECO:0000256" key="2">
    <source>
        <dbReference type="PROSITE-ProRule" id="PRU00192"/>
    </source>
</evidence>
<dbReference type="AlphaFoldDB" id="A0A9W9TV94"/>
<feature type="compositionally biased region" description="Polar residues" evidence="3">
    <location>
        <begin position="539"/>
        <end position="550"/>
    </location>
</feature>
<comment type="caution">
    <text evidence="6">The sequence shown here is derived from an EMBL/GenBank/DDBJ whole genome shotgun (WGS) entry which is preliminary data.</text>
</comment>
<protein>
    <recommendedName>
        <fullName evidence="5">SH3 domain-containing protein</fullName>
    </recommendedName>
</protein>
<evidence type="ECO:0000256" key="4">
    <source>
        <dbReference type="SAM" id="Phobius"/>
    </source>
</evidence>
<name>A0A9W9TV94_PENCI</name>
<dbReference type="SUPFAM" id="SSF50044">
    <property type="entry name" value="SH3-domain"/>
    <property type="match status" value="1"/>
</dbReference>
<dbReference type="RefSeq" id="XP_056504978.1">
    <property type="nucleotide sequence ID" value="XM_056639221.1"/>
</dbReference>
<keyword evidence="4" id="KW-1133">Transmembrane helix</keyword>
<dbReference type="InterPro" id="IPR036028">
    <property type="entry name" value="SH3-like_dom_sf"/>
</dbReference>
<keyword evidence="4" id="KW-0472">Membrane</keyword>
<organism evidence="6 7">
    <name type="scientific">Penicillium citrinum</name>
    <dbReference type="NCBI Taxonomy" id="5077"/>
    <lineage>
        <taxon>Eukaryota</taxon>
        <taxon>Fungi</taxon>
        <taxon>Dikarya</taxon>
        <taxon>Ascomycota</taxon>
        <taxon>Pezizomycotina</taxon>
        <taxon>Eurotiomycetes</taxon>
        <taxon>Eurotiomycetidae</taxon>
        <taxon>Eurotiales</taxon>
        <taxon>Aspergillaceae</taxon>
        <taxon>Penicillium</taxon>
    </lineage>
</organism>
<dbReference type="Pfam" id="PF14604">
    <property type="entry name" value="SH3_9"/>
    <property type="match status" value="1"/>
</dbReference>
<keyword evidence="4" id="KW-0812">Transmembrane</keyword>
<evidence type="ECO:0000259" key="5">
    <source>
        <dbReference type="PROSITE" id="PS50002"/>
    </source>
</evidence>
<sequence length="550" mass="59790">MPVATATYLQKADTMYGLDLLSASSGNQYFSTDTTNRTPDDGMYHPSQGFISHNQATQTEAMDTPTTAKVEVDSRTVQLSQPTVLQMAQPSTQQSGHSITQSASRLSEPVTLLNSGFHTSQQAENLSQTALNPLETSDSFSSTSYQSPIPQMTSASSSGDSSHASEANTSTVIALVIVALATTFIAFYILFWLYLHGKKRQTMIFSSKPRSLSDCETVTSINNLKSAENAVQRSQDRETRYWKNTSEVVHSSAKDSVEVLAQPAPAMTTTFQNRIASFIHHEWKRAKSYGSKIVVFTSSKGGRTDFPTRSGTIRSHYGTNVPFTSSASSFESISPLDLQIPGWASLTASDRGETSIPQQAVLSRKPSPPISIKLIETCNEQQILRKPVSSRSSYRSVSAGSNPRSGSSSAHLTQGEISPSVYSTLQPIAPPLLPMNLYWRDIFHVEIDYQARSPTQLSIQEGEKVVLMQAFDNGWVSCYKMNGDGEEGLVPRAYLSSWPFDRTAVSTAGGSIAGGSKTSSSSISTPNSVEQPRFYASDVSRQNSDAKLPL</sequence>
<keyword evidence="7" id="KW-1185">Reference proteome</keyword>
<feature type="compositionally biased region" description="Low complexity" evidence="3">
    <location>
        <begin position="389"/>
        <end position="410"/>
    </location>
</feature>
<reference evidence="6" key="2">
    <citation type="journal article" date="2023" name="IMA Fungus">
        <title>Comparative genomic study of the Penicillium genus elucidates a diverse pangenome and 15 lateral gene transfer events.</title>
        <authorList>
            <person name="Petersen C."/>
            <person name="Sorensen T."/>
            <person name="Nielsen M.R."/>
            <person name="Sondergaard T.E."/>
            <person name="Sorensen J.L."/>
            <person name="Fitzpatrick D.A."/>
            <person name="Frisvad J.C."/>
            <person name="Nielsen K.L."/>
        </authorList>
    </citation>
    <scope>NUCLEOTIDE SEQUENCE</scope>
    <source>
        <strain evidence="6">IBT 23319</strain>
    </source>
</reference>
<reference evidence="6" key="1">
    <citation type="submission" date="2022-11" db="EMBL/GenBank/DDBJ databases">
        <authorList>
            <person name="Petersen C."/>
        </authorList>
    </citation>
    <scope>NUCLEOTIDE SEQUENCE</scope>
    <source>
        <strain evidence="6">IBT 23319</strain>
    </source>
</reference>
<evidence type="ECO:0000256" key="1">
    <source>
        <dbReference type="ARBA" id="ARBA00022443"/>
    </source>
</evidence>
<keyword evidence="1 2" id="KW-0728">SH3 domain</keyword>
<dbReference type="Proteomes" id="UP001147733">
    <property type="component" value="Unassembled WGS sequence"/>
</dbReference>
<evidence type="ECO:0000313" key="7">
    <source>
        <dbReference type="Proteomes" id="UP001147733"/>
    </source>
</evidence>
<feature type="region of interest" description="Disordered" evidence="3">
    <location>
        <begin position="386"/>
        <end position="413"/>
    </location>
</feature>
<dbReference type="PROSITE" id="PS50002">
    <property type="entry name" value="SH3"/>
    <property type="match status" value="1"/>
</dbReference>
<dbReference type="Gene3D" id="2.30.30.40">
    <property type="entry name" value="SH3 Domains"/>
    <property type="match status" value="1"/>
</dbReference>